<keyword evidence="4" id="KW-1185">Reference proteome</keyword>
<dbReference type="AlphaFoldDB" id="A0A934VAM7"/>
<evidence type="ECO:0000256" key="1">
    <source>
        <dbReference type="SAM" id="Coils"/>
    </source>
</evidence>
<protein>
    <submittedName>
        <fullName evidence="3">Uncharacterized protein</fullName>
    </submittedName>
</protein>
<dbReference type="SUPFAM" id="SSF56925">
    <property type="entry name" value="OMPA-like"/>
    <property type="match status" value="1"/>
</dbReference>
<name>A0A934VAM7_9BACT</name>
<organism evidence="3 4">
    <name type="scientific">Luteolibacter yonseiensis</name>
    <dbReference type="NCBI Taxonomy" id="1144680"/>
    <lineage>
        <taxon>Bacteria</taxon>
        <taxon>Pseudomonadati</taxon>
        <taxon>Verrucomicrobiota</taxon>
        <taxon>Verrucomicrobiia</taxon>
        <taxon>Verrucomicrobiales</taxon>
        <taxon>Verrucomicrobiaceae</taxon>
        <taxon>Luteolibacter</taxon>
    </lineage>
</organism>
<gene>
    <name evidence="3" type="ORF">JIN84_02865</name>
</gene>
<comment type="caution">
    <text evidence="3">The sequence shown here is derived from an EMBL/GenBank/DDBJ whole genome shotgun (WGS) entry which is preliminary data.</text>
</comment>
<dbReference type="EMBL" id="JAENIK010000004">
    <property type="protein sequence ID" value="MBK1814539.1"/>
    <property type="molecule type" value="Genomic_DNA"/>
</dbReference>
<dbReference type="RefSeq" id="WP_200349499.1">
    <property type="nucleotide sequence ID" value="NZ_BAABHZ010000010.1"/>
</dbReference>
<proteinExistence type="predicted"/>
<evidence type="ECO:0000313" key="4">
    <source>
        <dbReference type="Proteomes" id="UP000600139"/>
    </source>
</evidence>
<reference evidence="3" key="1">
    <citation type="submission" date="2021-01" db="EMBL/GenBank/DDBJ databases">
        <title>Modified the classification status of verrucomicrobia.</title>
        <authorList>
            <person name="Feng X."/>
        </authorList>
    </citation>
    <scope>NUCLEOTIDE SEQUENCE</scope>
    <source>
        <strain evidence="3">JCM 18052</strain>
    </source>
</reference>
<keyword evidence="1" id="KW-0175">Coiled coil</keyword>
<feature type="chain" id="PRO_5037764246" evidence="2">
    <location>
        <begin position="29"/>
        <end position="411"/>
    </location>
</feature>
<accession>A0A934VAM7</accession>
<keyword evidence="2" id="KW-0732">Signal</keyword>
<evidence type="ECO:0000313" key="3">
    <source>
        <dbReference type="EMBL" id="MBK1814539.1"/>
    </source>
</evidence>
<dbReference type="InterPro" id="IPR011250">
    <property type="entry name" value="OMP/PagP_B-barrel"/>
</dbReference>
<dbReference type="Gene3D" id="2.40.160.20">
    <property type="match status" value="1"/>
</dbReference>
<sequence>MTDLRSRGFSRALAISTAICATASSAFADASVDPVIGNPAPLSGWEFRLEPYGWLTAIDGSAGIDGLEARIDSAFSDILQKLDMYASLQFEARNGRWGILADGFYADLSASGAPPGPLYRSIEAGFKQFIGELTLSYSVHESDLALVDVYAGVRYNGISLDLGADPNETILNGSSDRTSGRIAEAIRKRGEQLVSARLAEFKAAATARREEIESEIREAIEDEADGSIRRDLVKELIKLRDTIPDRIVRLDPDQTAGAVEKQRVALARSAARLKIEELRASVDSSLKDRVANARERVKEAKEKLRNAIKRELEERLPADASADKSWVDPILGVRARWPLGEQFFLATQGDVGGFGVSSDITWRLQATVGCRFSETVSAEIGYRHLHTGYSDGAFTYDIAESGAFIGVDFRF</sequence>
<feature type="signal peptide" evidence="2">
    <location>
        <begin position="1"/>
        <end position="28"/>
    </location>
</feature>
<dbReference type="Proteomes" id="UP000600139">
    <property type="component" value="Unassembled WGS sequence"/>
</dbReference>
<evidence type="ECO:0000256" key="2">
    <source>
        <dbReference type="SAM" id="SignalP"/>
    </source>
</evidence>
<feature type="coiled-coil region" evidence="1">
    <location>
        <begin position="283"/>
        <end position="314"/>
    </location>
</feature>